<dbReference type="EMBL" id="CM042042">
    <property type="protein sequence ID" value="KAI3705866.1"/>
    <property type="molecule type" value="Genomic_DNA"/>
</dbReference>
<accession>A0ACB9A8K7</accession>
<gene>
    <name evidence="1" type="ORF">L1987_76115</name>
</gene>
<reference evidence="1 2" key="2">
    <citation type="journal article" date="2022" name="Mol. Ecol. Resour.">
        <title>The genomes of chicory, endive, great burdock and yacon provide insights into Asteraceae paleo-polyploidization history and plant inulin production.</title>
        <authorList>
            <person name="Fan W."/>
            <person name="Wang S."/>
            <person name="Wang H."/>
            <person name="Wang A."/>
            <person name="Jiang F."/>
            <person name="Liu H."/>
            <person name="Zhao H."/>
            <person name="Xu D."/>
            <person name="Zhang Y."/>
        </authorList>
    </citation>
    <scope>NUCLEOTIDE SEQUENCE [LARGE SCALE GENOMIC DNA]</scope>
    <source>
        <strain evidence="2">cv. Yunnan</strain>
        <tissue evidence="1">Leaves</tissue>
    </source>
</reference>
<sequence length="698" mass="78665">MEAAASVALAARGVSMTMPSSQSQSSRKEWRVVSDHHVQNSGNEDLDRSKLGQGDERMIYEVHQGREPVNVDFFVDGVSDHELHLDDVVKQREQLQHLEVDLKARLIARSEVIGIQEQFDSQIKEHITSNVKLQEQLHEREKTIMDLQRTLDDKDKELHAIRLDHEAAWAKEDLLREQNKELATFRRERDNSEAERAQHLQEILELQEHVQEKERQLMELQEQHRAAQEAIIYKDEQIREAQAWIARVQEMDALQSTTTHSLQAELRERTEQYNQLWIGWQRQVSEMERLHLHTLQQLEKELSEAREKSGNNSSHPIKADVKETPHFVNGIGNQLEASNRGNNPNGDSRGLQNGDAEIVSSQTDNIPAVQMTPQSLHVPTYFTPGQFAAMPPFILHHSQNVNSHLVQSHVGQFHSLPASSSMPHWQSQQAFPEGLQMLNNEQYLSQNDQNPMRPETNYDYEASVNGQTVRSEFLDGGVPSKNEKEQQSLQQISSQFHASLRLNQSDSDITHQENISIFLSNHGGEVQNSSAEQLTSAVTASQVIQSVKVTEATPNKVDSVRKTAEKALFDEETLLACVVRTIPPGSGGRIQISSTLLSRLTKMLAPLHWSDYENKHGKLDAFLGSHPELFVIEGDCIQVREGAQEIIAGMVARAKVRAATVAASAAASHPSLFSSVAVTPMAQTRLKRAPCESFEQKQ</sequence>
<evidence type="ECO:0000313" key="2">
    <source>
        <dbReference type="Proteomes" id="UP001056120"/>
    </source>
</evidence>
<name>A0ACB9A8K7_9ASTR</name>
<comment type="caution">
    <text evidence="1">The sequence shown here is derived from an EMBL/GenBank/DDBJ whole genome shotgun (WGS) entry which is preliminary data.</text>
</comment>
<proteinExistence type="predicted"/>
<dbReference type="Proteomes" id="UP001056120">
    <property type="component" value="Linkage Group LG25"/>
</dbReference>
<organism evidence="1 2">
    <name type="scientific">Smallanthus sonchifolius</name>
    <dbReference type="NCBI Taxonomy" id="185202"/>
    <lineage>
        <taxon>Eukaryota</taxon>
        <taxon>Viridiplantae</taxon>
        <taxon>Streptophyta</taxon>
        <taxon>Embryophyta</taxon>
        <taxon>Tracheophyta</taxon>
        <taxon>Spermatophyta</taxon>
        <taxon>Magnoliopsida</taxon>
        <taxon>eudicotyledons</taxon>
        <taxon>Gunneridae</taxon>
        <taxon>Pentapetalae</taxon>
        <taxon>asterids</taxon>
        <taxon>campanulids</taxon>
        <taxon>Asterales</taxon>
        <taxon>Asteraceae</taxon>
        <taxon>Asteroideae</taxon>
        <taxon>Heliantheae alliance</taxon>
        <taxon>Millerieae</taxon>
        <taxon>Smallanthus</taxon>
    </lineage>
</organism>
<protein>
    <submittedName>
        <fullName evidence="1">Uncharacterized protein</fullName>
    </submittedName>
</protein>
<evidence type="ECO:0000313" key="1">
    <source>
        <dbReference type="EMBL" id="KAI3705866.1"/>
    </source>
</evidence>
<keyword evidence="2" id="KW-1185">Reference proteome</keyword>
<reference evidence="2" key="1">
    <citation type="journal article" date="2022" name="Mol. Ecol. Resour.">
        <title>The genomes of chicory, endive, great burdock and yacon provide insights into Asteraceae palaeo-polyploidization history and plant inulin production.</title>
        <authorList>
            <person name="Fan W."/>
            <person name="Wang S."/>
            <person name="Wang H."/>
            <person name="Wang A."/>
            <person name="Jiang F."/>
            <person name="Liu H."/>
            <person name="Zhao H."/>
            <person name="Xu D."/>
            <person name="Zhang Y."/>
        </authorList>
    </citation>
    <scope>NUCLEOTIDE SEQUENCE [LARGE SCALE GENOMIC DNA]</scope>
    <source>
        <strain evidence="2">cv. Yunnan</strain>
    </source>
</reference>